<name>A0A1I1R0E6_9LACO</name>
<accession>A0A1I1R0E6</accession>
<dbReference type="RefSeq" id="WP_090091794.1">
    <property type="nucleotide sequence ID" value="NZ_CBCRVU010000001.1"/>
</dbReference>
<dbReference type="AlphaFoldDB" id="A0A1I1R0E6"/>
<dbReference type="Proteomes" id="UP000199599">
    <property type="component" value="Unassembled WGS sequence"/>
</dbReference>
<protein>
    <submittedName>
        <fullName evidence="1">Uncharacterized protein</fullName>
    </submittedName>
</protein>
<dbReference type="STRING" id="1505723.SAMN04487792_0044"/>
<evidence type="ECO:0000313" key="2">
    <source>
        <dbReference type="Proteomes" id="UP000199599"/>
    </source>
</evidence>
<dbReference type="EMBL" id="FOMN01000001">
    <property type="protein sequence ID" value="SFD27785.1"/>
    <property type="molecule type" value="Genomic_DNA"/>
</dbReference>
<sequence>MTKQSKKVCTELKQKIINWLASNINVLIFDENTIEIATSQRDALGEEVYCFVEKKETALKVTDDGRCLFKLDPSASDEELFESCANLIWDAGFEVNPSTGVIFTEVDSEDLVPKISELARLQVAISYLV</sequence>
<gene>
    <name evidence="1" type="ORF">SAMN04487792_0044</name>
</gene>
<proteinExistence type="predicted"/>
<evidence type="ECO:0000313" key="1">
    <source>
        <dbReference type="EMBL" id="SFD27785.1"/>
    </source>
</evidence>
<reference evidence="2" key="1">
    <citation type="submission" date="2016-10" db="EMBL/GenBank/DDBJ databases">
        <authorList>
            <person name="Varghese N."/>
            <person name="Submissions S."/>
        </authorList>
    </citation>
    <scope>NUCLEOTIDE SEQUENCE [LARGE SCALE GENOMIC DNA]</scope>
    <source>
        <strain evidence="2">R-53102</strain>
    </source>
</reference>
<organism evidence="1 2">
    <name type="scientific">Lactobacillus bombicola</name>
    <dbReference type="NCBI Taxonomy" id="1505723"/>
    <lineage>
        <taxon>Bacteria</taxon>
        <taxon>Bacillati</taxon>
        <taxon>Bacillota</taxon>
        <taxon>Bacilli</taxon>
        <taxon>Lactobacillales</taxon>
        <taxon>Lactobacillaceae</taxon>
        <taxon>Lactobacillus</taxon>
    </lineage>
</organism>